<feature type="transmembrane region" description="Helical" evidence="4">
    <location>
        <begin position="81"/>
        <end position="102"/>
    </location>
</feature>
<name>A0AAE6TUE4_PARPN</name>
<dbReference type="InterPro" id="IPR020846">
    <property type="entry name" value="MFS_dom"/>
</dbReference>
<keyword evidence="3 4" id="KW-0472">Membrane</keyword>
<gene>
    <name evidence="7" type="ORF">BDE18_1032</name>
    <name evidence="6" type="ORF">ESD82_16900</name>
</gene>
<organism evidence="6 9">
    <name type="scientific">Paracoccus pantotrophus</name>
    <name type="common">Thiosphaera pantotropha</name>
    <dbReference type="NCBI Taxonomy" id="82367"/>
    <lineage>
        <taxon>Bacteria</taxon>
        <taxon>Pseudomonadati</taxon>
        <taxon>Pseudomonadota</taxon>
        <taxon>Alphaproteobacteria</taxon>
        <taxon>Rhodobacterales</taxon>
        <taxon>Paracoccaceae</taxon>
        <taxon>Paracoccus</taxon>
    </lineage>
</organism>
<feature type="transmembrane region" description="Helical" evidence="4">
    <location>
        <begin position="252"/>
        <end position="269"/>
    </location>
</feature>
<dbReference type="EMBL" id="CP044426">
    <property type="protein sequence ID" value="QFG37769.1"/>
    <property type="molecule type" value="Genomic_DNA"/>
</dbReference>
<accession>A0AAE6TUE4</accession>
<evidence type="ECO:0000256" key="2">
    <source>
        <dbReference type="ARBA" id="ARBA00022989"/>
    </source>
</evidence>
<dbReference type="PROSITE" id="PS50850">
    <property type="entry name" value="MFS"/>
    <property type="match status" value="1"/>
</dbReference>
<evidence type="ECO:0000313" key="6">
    <source>
        <dbReference type="EMBL" id="QFG37769.1"/>
    </source>
</evidence>
<feature type="transmembrane region" description="Helical" evidence="4">
    <location>
        <begin position="308"/>
        <end position="330"/>
    </location>
</feature>
<feature type="domain" description="Major facilitator superfamily (MFS) profile" evidence="5">
    <location>
        <begin position="1"/>
        <end position="392"/>
    </location>
</feature>
<keyword evidence="8" id="KW-1185">Reference proteome</keyword>
<evidence type="ECO:0000313" key="7">
    <source>
        <dbReference type="EMBL" id="RKS51767.1"/>
    </source>
</evidence>
<dbReference type="RefSeq" id="WP_036765906.1">
    <property type="nucleotide sequence ID" value="NZ_CP044426.1"/>
</dbReference>
<dbReference type="GeneID" id="51372270"/>
<dbReference type="PANTHER" id="PTHR11360:SF308">
    <property type="entry name" value="BLL3089 PROTEIN"/>
    <property type="match status" value="1"/>
</dbReference>
<dbReference type="SUPFAM" id="SSF103473">
    <property type="entry name" value="MFS general substrate transporter"/>
    <property type="match status" value="1"/>
</dbReference>
<dbReference type="Proteomes" id="UP000326453">
    <property type="component" value="Chromosome 1"/>
</dbReference>
<keyword evidence="2 4" id="KW-1133">Transmembrane helix</keyword>
<evidence type="ECO:0000256" key="1">
    <source>
        <dbReference type="ARBA" id="ARBA00022692"/>
    </source>
</evidence>
<evidence type="ECO:0000256" key="4">
    <source>
        <dbReference type="SAM" id="Phobius"/>
    </source>
</evidence>
<evidence type="ECO:0000313" key="9">
    <source>
        <dbReference type="Proteomes" id="UP000326453"/>
    </source>
</evidence>
<feature type="transmembrane region" description="Helical" evidence="4">
    <location>
        <begin position="217"/>
        <end position="240"/>
    </location>
</feature>
<reference evidence="6 9" key="2">
    <citation type="submission" date="2019-01" db="EMBL/GenBank/DDBJ databases">
        <title>Complete Genome Sequence and Annotation of the Paracoccus pantotrophus type strain DSM 2944.</title>
        <authorList>
            <person name="Bockwoldt J.A."/>
            <person name="Zimmermann M."/>
            <person name="Tiso T."/>
            <person name="Blank L.M."/>
        </authorList>
    </citation>
    <scope>NUCLEOTIDE SEQUENCE [LARGE SCALE GENOMIC DNA]</scope>
    <source>
        <strain evidence="6 9">DSM 2944</strain>
    </source>
</reference>
<dbReference type="InterPro" id="IPR036259">
    <property type="entry name" value="MFS_trans_sf"/>
</dbReference>
<dbReference type="AlphaFoldDB" id="A0AAE6TUE4"/>
<dbReference type="InterPro" id="IPR050327">
    <property type="entry name" value="Proton-linked_MCT"/>
</dbReference>
<feature type="transmembrane region" description="Helical" evidence="4">
    <location>
        <begin position="281"/>
        <end position="302"/>
    </location>
</feature>
<feature type="transmembrane region" description="Helical" evidence="4">
    <location>
        <begin position="12"/>
        <end position="36"/>
    </location>
</feature>
<dbReference type="Gene3D" id="1.20.1250.20">
    <property type="entry name" value="MFS general substrate transporter like domains"/>
    <property type="match status" value="1"/>
</dbReference>
<keyword evidence="1 4" id="KW-0812">Transmembrane</keyword>
<feature type="transmembrane region" description="Helical" evidence="4">
    <location>
        <begin position="342"/>
        <end position="362"/>
    </location>
</feature>
<protein>
    <submittedName>
        <fullName evidence="7">MFS family arabinose efflux permease</fullName>
    </submittedName>
    <submittedName>
        <fullName evidence="6">MFS transporter</fullName>
    </submittedName>
</protein>
<dbReference type="Proteomes" id="UP000273626">
    <property type="component" value="Unassembled WGS sequence"/>
</dbReference>
<evidence type="ECO:0000256" key="3">
    <source>
        <dbReference type="ARBA" id="ARBA00023136"/>
    </source>
</evidence>
<feature type="transmembrane region" description="Helical" evidence="4">
    <location>
        <begin position="48"/>
        <end position="69"/>
    </location>
</feature>
<feature type="transmembrane region" description="Helical" evidence="4">
    <location>
        <begin position="167"/>
        <end position="190"/>
    </location>
</feature>
<reference evidence="7 8" key="1">
    <citation type="submission" date="2018-10" db="EMBL/GenBank/DDBJ databases">
        <title>Genomic Encyclopedia of Archaeal and Bacterial Type Strains, Phase II (KMG-II): from individual species to whole genera.</title>
        <authorList>
            <person name="Goeker M."/>
        </authorList>
    </citation>
    <scope>NUCLEOTIDE SEQUENCE [LARGE SCALE GENOMIC DNA]</scope>
    <source>
        <strain evidence="8">ATCC 35512 / DSM 2944 / CIP 106514 / LMD 82.5 / NBRC 102493 / NCCB 82005 / GB17</strain>
        <strain evidence="7">DSM 2944</strain>
    </source>
</reference>
<feature type="transmembrane region" description="Helical" evidence="4">
    <location>
        <begin position="368"/>
        <end position="388"/>
    </location>
</feature>
<feature type="transmembrane region" description="Helical" evidence="4">
    <location>
        <begin position="143"/>
        <end position="161"/>
    </location>
</feature>
<evidence type="ECO:0000259" key="5">
    <source>
        <dbReference type="PROSITE" id="PS50850"/>
    </source>
</evidence>
<dbReference type="EMBL" id="RBLI01000001">
    <property type="protein sequence ID" value="RKS51767.1"/>
    <property type="molecule type" value="Genomic_DNA"/>
</dbReference>
<evidence type="ECO:0000313" key="8">
    <source>
        <dbReference type="Proteomes" id="UP000273626"/>
    </source>
</evidence>
<dbReference type="GO" id="GO:0022857">
    <property type="term" value="F:transmembrane transporter activity"/>
    <property type="evidence" value="ECO:0007669"/>
    <property type="project" value="InterPro"/>
</dbReference>
<dbReference type="KEGG" id="ppan:ESD82_16900"/>
<dbReference type="Pfam" id="PF07690">
    <property type="entry name" value="MFS_1"/>
    <property type="match status" value="1"/>
</dbReference>
<dbReference type="InterPro" id="IPR011701">
    <property type="entry name" value="MFS"/>
</dbReference>
<dbReference type="PANTHER" id="PTHR11360">
    <property type="entry name" value="MONOCARBOXYLATE TRANSPORTER"/>
    <property type="match status" value="1"/>
</dbReference>
<feature type="transmembrane region" description="Helical" evidence="4">
    <location>
        <begin position="108"/>
        <end position="131"/>
    </location>
</feature>
<sequence length="392" mass="40555">MIAADAPGARRWPVISALGIVQIFAWGSSYYLLAVFAGPIAAETGWPLSWVVGGLSLGLFVAGMASPRVGEAIRRHGGRPVLALSSILLAAGLLIFATAPVLPVFVAGWIVLGIGMGAGLYDAAFATLGGIYGRKARSAITTLTLWGGFASTVCWPLSALFIEHLGWRWSCVAYALIQLGLCLPLILFVLPGNGRAAPAAADRQSTIRLSGPERRAYLTMMAIMVLAGLSVTIVSVHLLTMLQGRSLSLAEAVALGALIGPAQVTARLIEMAGGGRHHPIWTLAGAVGLSAVGLVMLALGLPLVGAAIFLYAAGNGIFSIAKGALPLALFGADRYAPIMGRLARPSLIAQAIAPTLGAMLLSAAGTDWTLNVLATLALANILLVIILWKDME</sequence>
<proteinExistence type="predicted"/>